<gene>
    <name evidence="3" type="ORF">M501DRAFT_929254</name>
</gene>
<evidence type="ECO:0000313" key="4">
    <source>
        <dbReference type="Proteomes" id="UP000799429"/>
    </source>
</evidence>
<keyword evidence="1" id="KW-0378">Hydrolase</keyword>
<dbReference type="PANTHER" id="PTHR48081:SF8">
    <property type="entry name" value="ALPHA_BETA HYDROLASE FOLD-3 DOMAIN-CONTAINING PROTEIN-RELATED"/>
    <property type="match status" value="1"/>
</dbReference>
<dbReference type="PROSITE" id="PS00122">
    <property type="entry name" value="CARBOXYLESTERASE_B_1"/>
    <property type="match status" value="1"/>
</dbReference>
<dbReference type="OrthoDB" id="408631at2759"/>
<dbReference type="SUPFAM" id="SSF53474">
    <property type="entry name" value="alpha/beta-Hydrolases"/>
    <property type="match status" value="1"/>
</dbReference>
<dbReference type="InterPro" id="IPR029058">
    <property type="entry name" value="AB_hydrolase_fold"/>
</dbReference>
<keyword evidence="4" id="KW-1185">Reference proteome</keyword>
<comment type="caution">
    <text evidence="3">The sequence shown here is derived from an EMBL/GenBank/DDBJ whole genome shotgun (WGS) entry which is preliminary data.</text>
</comment>
<feature type="domain" description="Alpha/beta hydrolase fold-3" evidence="2">
    <location>
        <begin position="49"/>
        <end position="242"/>
    </location>
</feature>
<accession>A0A9P4SFI8</accession>
<organism evidence="3 4">
    <name type="scientific">Patellaria atrata CBS 101060</name>
    <dbReference type="NCBI Taxonomy" id="1346257"/>
    <lineage>
        <taxon>Eukaryota</taxon>
        <taxon>Fungi</taxon>
        <taxon>Dikarya</taxon>
        <taxon>Ascomycota</taxon>
        <taxon>Pezizomycotina</taxon>
        <taxon>Dothideomycetes</taxon>
        <taxon>Dothideomycetes incertae sedis</taxon>
        <taxon>Patellariales</taxon>
        <taxon>Patellariaceae</taxon>
        <taxon>Patellaria</taxon>
    </lineage>
</organism>
<dbReference type="EMBL" id="MU006091">
    <property type="protein sequence ID" value="KAF2841600.1"/>
    <property type="molecule type" value="Genomic_DNA"/>
</dbReference>
<dbReference type="InterPro" id="IPR019826">
    <property type="entry name" value="Carboxylesterase_B_AS"/>
</dbReference>
<protein>
    <recommendedName>
        <fullName evidence="2">Alpha/beta hydrolase fold-3 domain-containing protein</fullName>
    </recommendedName>
</protein>
<dbReference type="GO" id="GO:0016787">
    <property type="term" value="F:hydrolase activity"/>
    <property type="evidence" value="ECO:0007669"/>
    <property type="project" value="UniProtKB-KW"/>
</dbReference>
<dbReference type="AlphaFoldDB" id="A0A9P4SFI8"/>
<evidence type="ECO:0000313" key="3">
    <source>
        <dbReference type="EMBL" id="KAF2841600.1"/>
    </source>
</evidence>
<sequence>MEAGIPDPYPGVSFKDHKINNDGVTARVFRRKDLESLTSTDGTKAPLFLIFHGGGFSLGSHYTEVVLIKVATSLGFVVVSIDYRRVPESRFPGPFDDCFEGLLWTIKNGSRFGGDVSKIFIGGSSAGANLATAVTLKARDEAMKEIKGQILLIPNTCHYRYHPKDKYELESLHSEGDQLGISGEAIKYIWDEYAPDQGANPYVSPLLAESHANLPPTYIQVAGGDVLRDEGIAYAEALKAAGCVILSS</sequence>
<dbReference type="Gene3D" id="3.40.50.1820">
    <property type="entry name" value="alpha/beta hydrolase"/>
    <property type="match status" value="1"/>
</dbReference>
<dbReference type="InterPro" id="IPR050300">
    <property type="entry name" value="GDXG_lipolytic_enzyme"/>
</dbReference>
<name>A0A9P4SFI8_9PEZI</name>
<dbReference type="InterPro" id="IPR013094">
    <property type="entry name" value="AB_hydrolase_3"/>
</dbReference>
<evidence type="ECO:0000259" key="2">
    <source>
        <dbReference type="Pfam" id="PF07859"/>
    </source>
</evidence>
<dbReference type="PANTHER" id="PTHR48081">
    <property type="entry name" value="AB HYDROLASE SUPERFAMILY PROTEIN C4A8.06C"/>
    <property type="match status" value="1"/>
</dbReference>
<reference evidence="3" key="1">
    <citation type="journal article" date="2020" name="Stud. Mycol.">
        <title>101 Dothideomycetes genomes: a test case for predicting lifestyles and emergence of pathogens.</title>
        <authorList>
            <person name="Haridas S."/>
            <person name="Albert R."/>
            <person name="Binder M."/>
            <person name="Bloem J."/>
            <person name="Labutti K."/>
            <person name="Salamov A."/>
            <person name="Andreopoulos B."/>
            <person name="Baker S."/>
            <person name="Barry K."/>
            <person name="Bills G."/>
            <person name="Bluhm B."/>
            <person name="Cannon C."/>
            <person name="Castanera R."/>
            <person name="Culley D."/>
            <person name="Daum C."/>
            <person name="Ezra D."/>
            <person name="Gonzalez J."/>
            <person name="Henrissat B."/>
            <person name="Kuo A."/>
            <person name="Liang C."/>
            <person name="Lipzen A."/>
            <person name="Lutzoni F."/>
            <person name="Magnuson J."/>
            <person name="Mondo S."/>
            <person name="Nolan M."/>
            <person name="Ohm R."/>
            <person name="Pangilinan J."/>
            <person name="Park H.-J."/>
            <person name="Ramirez L."/>
            <person name="Alfaro M."/>
            <person name="Sun H."/>
            <person name="Tritt A."/>
            <person name="Yoshinaga Y."/>
            <person name="Zwiers L.-H."/>
            <person name="Turgeon B."/>
            <person name="Goodwin S."/>
            <person name="Spatafora J."/>
            <person name="Crous P."/>
            <person name="Grigoriev I."/>
        </authorList>
    </citation>
    <scope>NUCLEOTIDE SEQUENCE</scope>
    <source>
        <strain evidence="3">CBS 101060</strain>
    </source>
</reference>
<dbReference type="Pfam" id="PF07859">
    <property type="entry name" value="Abhydrolase_3"/>
    <property type="match status" value="1"/>
</dbReference>
<dbReference type="Proteomes" id="UP000799429">
    <property type="component" value="Unassembled WGS sequence"/>
</dbReference>
<proteinExistence type="predicted"/>
<evidence type="ECO:0000256" key="1">
    <source>
        <dbReference type="ARBA" id="ARBA00022801"/>
    </source>
</evidence>